<organism evidence="1 2">
    <name type="scientific">Bacillus phage Moonbeam</name>
    <dbReference type="NCBI Taxonomy" id="1540091"/>
    <lineage>
        <taxon>Viruses</taxon>
        <taxon>Duplodnaviria</taxon>
        <taxon>Heunggongvirae</taxon>
        <taxon>Uroviricota</taxon>
        <taxon>Caudoviricetes</taxon>
        <taxon>Herelleviridae</taxon>
        <taxon>Bastillevirinae</taxon>
        <taxon>Moonbeamvirus</taxon>
        <taxon>Moonbeamvirus moonbeam</taxon>
    </lineage>
</organism>
<name>A0A0A0RMY0_9CAUD</name>
<evidence type="ECO:0000313" key="1">
    <source>
        <dbReference type="EMBL" id="AIW03425.1"/>
    </source>
</evidence>
<sequence length="181" mass="20595">MSLDKSHGIYRQFKQVKAQIENINDLYGTAKELGQLTGEDMKFTQTAYDLLNDVKEFVKLIEESDTNLDPATTKLEGVDKFFEGHEASKYVNEAINEVYNNQNIYGDNEIRDELFEGLCWCQFKAKLKRMNLTVDTAPISAYMLSSIEATKDVEGKCFHCGKDTTRPCSELCTNPCPCFDK</sequence>
<gene>
    <name evidence="1" type="ORF">CPT_Moonbeam27</name>
</gene>
<protein>
    <submittedName>
        <fullName evidence="1">Uncharacterized protein</fullName>
    </submittedName>
</protein>
<dbReference type="EMBL" id="KM236246">
    <property type="protein sequence ID" value="AIW03425.1"/>
    <property type="molecule type" value="Genomic_DNA"/>
</dbReference>
<dbReference type="GeneID" id="24608001"/>
<dbReference type="Proteomes" id="UP000030207">
    <property type="component" value="Segment"/>
</dbReference>
<dbReference type="RefSeq" id="YP_009151590.1">
    <property type="nucleotide sequence ID" value="NC_027374.1"/>
</dbReference>
<evidence type="ECO:0000313" key="2">
    <source>
        <dbReference type="Proteomes" id="UP000030207"/>
    </source>
</evidence>
<dbReference type="KEGG" id="vg:24608001"/>
<reference evidence="1 2" key="1">
    <citation type="submission" date="2014-07" db="EMBL/GenBank/DDBJ databases">
        <title>Complete Genome of Bacillus megaterium Myophage Moonbeam.</title>
        <authorList>
            <person name="Cadungog J.N."/>
            <person name="Khatemi B.E."/>
            <person name="Hernandez A.C."/>
            <person name="Everett G.F.K."/>
        </authorList>
    </citation>
    <scope>NUCLEOTIDE SEQUENCE [LARGE SCALE GENOMIC DNA]</scope>
</reference>
<accession>A0A0A0RMY0</accession>
<dbReference type="OrthoDB" id="32288at10239"/>
<proteinExistence type="predicted"/>
<keyword evidence="2" id="KW-1185">Reference proteome</keyword>